<feature type="modified residue" description="4-aspartylphosphate" evidence="2">
    <location>
        <position position="54"/>
    </location>
</feature>
<evidence type="ECO:0000259" key="3">
    <source>
        <dbReference type="PROSITE" id="PS50110"/>
    </source>
</evidence>
<proteinExistence type="predicted"/>
<dbReference type="SUPFAM" id="SSF52172">
    <property type="entry name" value="CheY-like"/>
    <property type="match status" value="1"/>
</dbReference>
<evidence type="ECO:0000256" key="1">
    <source>
        <dbReference type="ARBA" id="ARBA00022553"/>
    </source>
</evidence>
<dbReference type="PANTHER" id="PTHR44591:SF18">
    <property type="entry name" value="REGULATORY PROTEIN"/>
    <property type="match status" value="1"/>
</dbReference>
<name>A0A9X3MP80_9ACTN</name>
<reference evidence="4" key="1">
    <citation type="submission" date="2022-10" db="EMBL/GenBank/DDBJ databases">
        <title>The WGS of Solirubrobacter ginsenosidimutans DSM 21036.</title>
        <authorList>
            <person name="Jiang Z."/>
        </authorList>
    </citation>
    <scope>NUCLEOTIDE SEQUENCE</scope>
    <source>
        <strain evidence="4">DSM 21036</strain>
    </source>
</reference>
<dbReference type="Proteomes" id="UP001149140">
    <property type="component" value="Unassembled WGS sequence"/>
</dbReference>
<sequence length="117" mass="12187">MRPTVLVVDDHAEFRHSARALLDAEGFEVVAEASDGAEALAANERAKPAIVLLDVQLPDLDGFAVAEQLARGPDPPAVVLTSGRDARTFGARLSTAAARGFIAKRDLSGAALARLLG</sequence>
<protein>
    <submittedName>
        <fullName evidence="4">Response regulator transcription factor</fullName>
    </submittedName>
</protein>
<dbReference type="PANTHER" id="PTHR44591">
    <property type="entry name" value="STRESS RESPONSE REGULATOR PROTEIN 1"/>
    <property type="match status" value="1"/>
</dbReference>
<dbReference type="Gene3D" id="3.40.50.2300">
    <property type="match status" value="1"/>
</dbReference>
<feature type="domain" description="Response regulatory" evidence="3">
    <location>
        <begin position="4"/>
        <end position="117"/>
    </location>
</feature>
<dbReference type="PROSITE" id="PS50110">
    <property type="entry name" value="RESPONSE_REGULATORY"/>
    <property type="match status" value="1"/>
</dbReference>
<keyword evidence="1 2" id="KW-0597">Phosphoprotein</keyword>
<dbReference type="GO" id="GO:0000160">
    <property type="term" value="P:phosphorelay signal transduction system"/>
    <property type="evidence" value="ECO:0007669"/>
    <property type="project" value="InterPro"/>
</dbReference>
<dbReference type="InterPro" id="IPR050595">
    <property type="entry name" value="Bact_response_regulator"/>
</dbReference>
<gene>
    <name evidence="4" type="ORF">OM076_00460</name>
</gene>
<dbReference type="InterPro" id="IPR011006">
    <property type="entry name" value="CheY-like_superfamily"/>
</dbReference>
<dbReference type="RefSeq" id="WP_270037311.1">
    <property type="nucleotide sequence ID" value="NZ_JAPDOD010000001.1"/>
</dbReference>
<dbReference type="AlphaFoldDB" id="A0A9X3MP80"/>
<comment type="caution">
    <text evidence="4">The sequence shown here is derived from an EMBL/GenBank/DDBJ whole genome shotgun (WGS) entry which is preliminary data.</text>
</comment>
<dbReference type="InterPro" id="IPR001789">
    <property type="entry name" value="Sig_transdc_resp-reg_receiver"/>
</dbReference>
<organism evidence="4 5">
    <name type="scientific">Solirubrobacter ginsenosidimutans</name>
    <dbReference type="NCBI Taxonomy" id="490573"/>
    <lineage>
        <taxon>Bacteria</taxon>
        <taxon>Bacillati</taxon>
        <taxon>Actinomycetota</taxon>
        <taxon>Thermoleophilia</taxon>
        <taxon>Solirubrobacterales</taxon>
        <taxon>Solirubrobacteraceae</taxon>
        <taxon>Solirubrobacter</taxon>
    </lineage>
</organism>
<keyword evidence="5" id="KW-1185">Reference proteome</keyword>
<evidence type="ECO:0000256" key="2">
    <source>
        <dbReference type="PROSITE-ProRule" id="PRU00169"/>
    </source>
</evidence>
<dbReference type="Pfam" id="PF00072">
    <property type="entry name" value="Response_reg"/>
    <property type="match status" value="1"/>
</dbReference>
<dbReference type="CDD" id="cd17535">
    <property type="entry name" value="REC_NarL-like"/>
    <property type="match status" value="1"/>
</dbReference>
<dbReference type="SMART" id="SM00448">
    <property type="entry name" value="REC"/>
    <property type="match status" value="1"/>
</dbReference>
<accession>A0A9X3MP80</accession>
<dbReference type="EMBL" id="JAPDOD010000001">
    <property type="protein sequence ID" value="MDA0158718.1"/>
    <property type="molecule type" value="Genomic_DNA"/>
</dbReference>
<evidence type="ECO:0000313" key="5">
    <source>
        <dbReference type="Proteomes" id="UP001149140"/>
    </source>
</evidence>
<evidence type="ECO:0000313" key="4">
    <source>
        <dbReference type="EMBL" id="MDA0158718.1"/>
    </source>
</evidence>
<dbReference type="InterPro" id="IPR058245">
    <property type="entry name" value="NreC/VraR/RcsB-like_REC"/>
</dbReference>